<organism evidence="8 9">
    <name type="scientific">Escallonia herrerae</name>
    <dbReference type="NCBI Taxonomy" id="1293975"/>
    <lineage>
        <taxon>Eukaryota</taxon>
        <taxon>Viridiplantae</taxon>
        <taxon>Streptophyta</taxon>
        <taxon>Embryophyta</taxon>
        <taxon>Tracheophyta</taxon>
        <taxon>Spermatophyta</taxon>
        <taxon>Magnoliopsida</taxon>
        <taxon>eudicotyledons</taxon>
        <taxon>Gunneridae</taxon>
        <taxon>Pentapetalae</taxon>
        <taxon>asterids</taxon>
        <taxon>campanulids</taxon>
        <taxon>Escalloniales</taxon>
        <taxon>Escalloniaceae</taxon>
        <taxon>Escallonia</taxon>
    </lineage>
</organism>
<evidence type="ECO:0000256" key="1">
    <source>
        <dbReference type="ARBA" id="ARBA00004613"/>
    </source>
</evidence>
<feature type="region of interest" description="Disordered" evidence="7">
    <location>
        <begin position="23"/>
        <end position="49"/>
    </location>
</feature>
<evidence type="ECO:0000256" key="3">
    <source>
        <dbReference type="ARBA" id="ARBA00022525"/>
    </source>
</evidence>
<comment type="caution">
    <text evidence="8">The sequence shown here is derived from an EMBL/GenBank/DDBJ whole genome shotgun (WGS) entry which is preliminary data.</text>
</comment>
<evidence type="ECO:0000256" key="7">
    <source>
        <dbReference type="SAM" id="MobiDB-lite"/>
    </source>
</evidence>
<proteinExistence type="inferred from homology"/>
<accession>A0AA88S883</accession>
<dbReference type="InterPro" id="IPR008801">
    <property type="entry name" value="RALF"/>
</dbReference>
<comment type="subcellular location">
    <subcellularLocation>
        <location evidence="1">Secreted</location>
    </subcellularLocation>
</comment>
<keyword evidence="5" id="KW-0732">Signal</keyword>
<dbReference type="GO" id="GO:0005576">
    <property type="term" value="C:extracellular region"/>
    <property type="evidence" value="ECO:0007669"/>
    <property type="project" value="UniProtKB-SubCell"/>
</dbReference>
<keyword evidence="3" id="KW-0964">Secreted</keyword>
<name>A0AA88S883_9ASTE</name>
<dbReference type="Proteomes" id="UP001188597">
    <property type="component" value="Unassembled WGS sequence"/>
</dbReference>
<evidence type="ECO:0000256" key="6">
    <source>
        <dbReference type="ARBA" id="ARBA00023157"/>
    </source>
</evidence>
<dbReference type="EMBL" id="JAVXUP010004285">
    <property type="protein sequence ID" value="KAK2997287.1"/>
    <property type="molecule type" value="Genomic_DNA"/>
</dbReference>
<keyword evidence="4" id="KW-0372">Hormone</keyword>
<gene>
    <name evidence="8" type="ORF">RJ639_026590</name>
</gene>
<feature type="compositionally biased region" description="Low complexity" evidence="7">
    <location>
        <begin position="23"/>
        <end position="35"/>
    </location>
</feature>
<protein>
    <submittedName>
        <fullName evidence="8">Uncharacterized protein</fullName>
    </submittedName>
</protein>
<sequence length="171" mass="18535">MAGLAGYMIYRLCTRSSTMRADAAAQATPPEAATTGGFSGENLGTATPSAPPQPLHVAIFTSTCVICLNDIEDGERLLGFEGRIRNALTLSDIYHTKLIQTAWHREMAMSKTLHAATSEDVSTYRIMLRELVKEKGHEKASYRVPANPWSRGCSPITRCRGGPGSQAEQHA</sequence>
<comment type="similarity">
    <text evidence="2">Belongs to the plant rapid alkalinization factor (RALF) family.</text>
</comment>
<keyword evidence="9" id="KW-1185">Reference proteome</keyword>
<dbReference type="GO" id="GO:0005179">
    <property type="term" value="F:hormone activity"/>
    <property type="evidence" value="ECO:0007669"/>
    <property type="project" value="UniProtKB-KW"/>
</dbReference>
<dbReference type="AlphaFoldDB" id="A0AA88S883"/>
<evidence type="ECO:0000256" key="2">
    <source>
        <dbReference type="ARBA" id="ARBA00009178"/>
    </source>
</evidence>
<reference evidence="8" key="1">
    <citation type="submission" date="2022-12" db="EMBL/GenBank/DDBJ databases">
        <title>Draft genome assemblies for two species of Escallonia (Escalloniales).</title>
        <authorList>
            <person name="Chanderbali A."/>
            <person name="Dervinis C."/>
            <person name="Anghel I."/>
            <person name="Soltis D."/>
            <person name="Soltis P."/>
            <person name="Zapata F."/>
        </authorList>
    </citation>
    <scope>NUCLEOTIDE SEQUENCE</scope>
    <source>
        <strain evidence="8">UCBG64.0493</strain>
        <tissue evidence="8">Leaf</tissue>
    </source>
</reference>
<evidence type="ECO:0000313" key="9">
    <source>
        <dbReference type="Proteomes" id="UP001188597"/>
    </source>
</evidence>
<dbReference type="Pfam" id="PF05498">
    <property type="entry name" value="RALF"/>
    <property type="match status" value="1"/>
</dbReference>
<evidence type="ECO:0000313" key="8">
    <source>
        <dbReference type="EMBL" id="KAK2997287.1"/>
    </source>
</evidence>
<evidence type="ECO:0000256" key="4">
    <source>
        <dbReference type="ARBA" id="ARBA00022702"/>
    </source>
</evidence>
<evidence type="ECO:0000256" key="5">
    <source>
        <dbReference type="ARBA" id="ARBA00022729"/>
    </source>
</evidence>
<keyword evidence="6" id="KW-1015">Disulfide bond</keyword>